<dbReference type="RefSeq" id="WP_251956147.1">
    <property type="nucleotide sequence ID" value="NZ_AP025732.1"/>
</dbReference>
<dbReference type="Pfam" id="PF01710">
    <property type="entry name" value="HTH_Tnp_IS630"/>
    <property type="match status" value="1"/>
</dbReference>
<gene>
    <name evidence="2" type="ORF">ANSO36C_43600</name>
    <name evidence="3" type="ORF">ANSO36C_52240</name>
</gene>
<sequence length="118" mass="13910">MAAYSIDLRQKILSAWQNKEGSQRELAKRFKVSLSFIRDFLRRYRETAEIAARPQGGDRRSKLNSIEQELLKVMVTKQSDIYLREIQEAIKERTEINVSISSLSRTLKRLKLNRKKKL</sequence>
<evidence type="ECO:0000259" key="1">
    <source>
        <dbReference type="Pfam" id="PF01710"/>
    </source>
</evidence>
<name>A0ABM7Z899_NOSCO</name>
<feature type="domain" description="Transposase Synechocystis PCC 6803" evidence="1">
    <location>
        <begin position="3"/>
        <end position="117"/>
    </location>
</feature>
<dbReference type="InterPro" id="IPR009057">
    <property type="entry name" value="Homeodomain-like_sf"/>
</dbReference>
<dbReference type="EMBL" id="AP025732">
    <property type="protein sequence ID" value="BDI18558.1"/>
    <property type="molecule type" value="Genomic_DNA"/>
</dbReference>
<dbReference type="Proteomes" id="UP001055453">
    <property type="component" value="Chromosome"/>
</dbReference>
<keyword evidence="4" id="KW-1185">Reference proteome</keyword>
<protein>
    <recommendedName>
        <fullName evidence="1">Transposase Synechocystis PCC 6803 domain-containing protein</fullName>
    </recommendedName>
</protein>
<dbReference type="InterPro" id="IPR036388">
    <property type="entry name" value="WH-like_DNA-bd_sf"/>
</dbReference>
<evidence type="ECO:0000313" key="2">
    <source>
        <dbReference type="EMBL" id="BDI18558.1"/>
    </source>
</evidence>
<reference evidence="3" key="1">
    <citation type="submission" date="2022-04" db="EMBL/GenBank/DDBJ databases">
        <title>Complete genome sequence of a cyanobacterium, Nostoc sp. SO-36, isolated in Antarctica.</title>
        <authorList>
            <person name="Kanesaki Y."/>
            <person name="Effendi D."/>
            <person name="Sakamoto T."/>
            <person name="Ohtani S."/>
            <person name="Awai K."/>
        </authorList>
    </citation>
    <scope>NUCLEOTIDE SEQUENCE</scope>
    <source>
        <strain evidence="3">SO-36</strain>
    </source>
</reference>
<evidence type="ECO:0000313" key="3">
    <source>
        <dbReference type="EMBL" id="BDI19422.1"/>
    </source>
</evidence>
<evidence type="ECO:0000313" key="4">
    <source>
        <dbReference type="Proteomes" id="UP001055453"/>
    </source>
</evidence>
<dbReference type="Gene3D" id="1.10.10.10">
    <property type="entry name" value="Winged helix-like DNA-binding domain superfamily/Winged helix DNA-binding domain"/>
    <property type="match status" value="1"/>
</dbReference>
<dbReference type="SUPFAM" id="SSF46689">
    <property type="entry name" value="Homeodomain-like"/>
    <property type="match status" value="1"/>
</dbReference>
<dbReference type="InterPro" id="IPR002622">
    <property type="entry name" value="Transposase_14"/>
</dbReference>
<organism evidence="3 4">
    <name type="scientific">Nostoc cf. commune SO-36</name>
    <dbReference type="NCBI Taxonomy" id="449208"/>
    <lineage>
        <taxon>Bacteria</taxon>
        <taxon>Bacillati</taxon>
        <taxon>Cyanobacteriota</taxon>
        <taxon>Cyanophyceae</taxon>
        <taxon>Nostocales</taxon>
        <taxon>Nostocaceae</taxon>
        <taxon>Nostoc</taxon>
    </lineage>
</organism>
<accession>A0ABM7Z899</accession>
<dbReference type="EMBL" id="AP025732">
    <property type="protein sequence ID" value="BDI19422.1"/>
    <property type="molecule type" value="Genomic_DNA"/>
</dbReference>
<proteinExistence type="predicted"/>